<evidence type="ECO:0000259" key="3">
    <source>
        <dbReference type="PROSITE" id="PS50158"/>
    </source>
</evidence>
<accession>A0A7S9SVB1</accession>
<dbReference type="InterPro" id="IPR015797">
    <property type="entry name" value="NUDIX_hydrolase-like_dom_sf"/>
</dbReference>
<evidence type="ECO:0000256" key="1">
    <source>
        <dbReference type="ARBA" id="ARBA00022801"/>
    </source>
</evidence>
<sequence>MKKKEDDTSKKNNYFRPQTCRNCGLNGHLYKDCPHPIMSFGIICYKIINNEVKYVMIQRKDSLSFMEFVRGKYNADDQNYLKQLIEYMTDNEKQMIMNNNFDQIWNYTWCQSPHTNFKQTKEYLDSKVKYEHNISNNYLKSLLNCKNAKSNNTEQEWGFPKGRKKIKEADIDCAVREFCEETQLYKDDISIDKNVIPFQEIFFGTNNVLYKHVYYIAKIIKNDAKIHIDSTCMEQVREVRALKWFTYNEVLMRIKNYNVERIKIFKKAHSVISALL</sequence>
<reference evidence="5" key="1">
    <citation type="submission" date="2020-08" db="EMBL/GenBank/DDBJ databases">
        <title>Bridging the membrane lipid divide: bacteria of the FCB group superphylum have the potential to synthesize archaeal ether lipids.</title>
        <authorList>
            <person name="Villanueva L."/>
            <person name="von Meijenfeldt F.A.B."/>
            <person name="Westbye A.B."/>
            <person name="Yadav S."/>
            <person name="Hopmans E.C."/>
            <person name="Dutilh B.E."/>
            <person name="Sinninghe Damste J.S."/>
        </authorList>
    </citation>
    <scope>NUCLEOTIDE SEQUENCE</scope>
    <source>
        <strain evidence="5">NIOZ-UU159</strain>
    </source>
</reference>
<dbReference type="InterPro" id="IPR051325">
    <property type="entry name" value="Nudix_hydrolase_domain"/>
</dbReference>
<dbReference type="InterPro" id="IPR001878">
    <property type="entry name" value="Znf_CCHC"/>
</dbReference>
<dbReference type="Gene3D" id="4.10.60.10">
    <property type="entry name" value="Zinc finger, CCHC-type"/>
    <property type="match status" value="1"/>
</dbReference>
<dbReference type="InterPro" id="IPR000086">
    <property type="entry name" value="NUDIX_hydrolase_dom"/>
</dbReference>
<gene>
    <name evidence="5" type="ORF">NIOZUU159_00395</name>
</gene>
<dbReference type="EMBL" id="MW030613">
    <property type="protein sequence ID" value="QPI16898.1"/>
    <property type="molecule type" value="Genomic_DNA"/>
</dbReference>
<feature type="domain" description="CCHC-type" evidence="3">
    <location>
        <begin position="20"/>
        <end position="34"/>
    </location>
</feature>
<dbReference type="PROSITE" id="PS50158">
    <property type="entry name" value="ZF_CCHC"/>
    <property type="match status" value="1"/>
</dbReference>
<protein>
    <submittedName>
        <fullName evidence="5">NUDIX domain protein</fullName>
    </submittedName>
</protein>
<dbReference type="GO" id="GO:0003676">
    <property type="term" value="F:nucleic acid binding"/>
    <property type="evidence" value="ECO:0007669"/>
    <property type="project" value="InterPro"/>
</dbReference>
<keyword evidence="2" id="KW-0863">Zinc-finger</keyword>
<dbReference type="PANTHER" id="PTHR21340:SF0">
    <property type="entry name" value="BIS(5'-NUCLEOSYL)-TETRAPHOSPHATASE [ASYMMETRICAL]"/>
    <property type="match status" value="1"/>
</dbReference>
<feature type="domain" description="Nudix hydrolase" evidence="4">
    <location>
        <begin position="35"/>
        <end position="267"/>
    </location>
</feature>
<keyword evidence="2" id="KW-0479">Metal-binding</keyword>
<dbReference type="InterPro" id="IPR036875">
    <property type="entry name" value="Znf_CCHC_sf"/>
</dbReference>
<keyword evidence="2" id="KW-0862">Zinc</keyword>
<dbReference type="SUPFAM" id="SSF57756">
    <property type="entry name" value="Retrovirus zinc finger-like domains"/>
    <property type="match status" value="1"/>
</dbReference>
<dbReference type="GO" id="GO:0006167">
    <property type="term" value="P:AMP biosynthetic process"/>
    <property type="evidence" value="ECO:0007669"/>
    <property type="project" value="TreeGrafter"/>
</dbReference>
<dbReference type="GO" id="GO:0006754">
    <property type="term" value="P:ATP biosynthetic process"/>
    <property type="evidence" value="ECO:0007669"/>
    <property type="project" value="TreeGrafter"/>
</dbReference>
<dbReference type="Pfam" id="PF00293">
    <property type="entry name" value="NUDIX"/>
    <property type="match status" value="1"/>
</dbReference>
<organism evidence="5">
    <name type="scientific">Virus NIOZ-UU159</name>
    <dbReference type="NCBI Taxonomy" id="2763270"/>
    <lineage>
        <taxon>Viruses</taxon>
    </lineage>
</organism>
<dbReference type="Gene3D" id="3.90.79.10">
    <property type="entry name" value="Nucleoside Triphosphate Pyrophosphohydrolase"/>
    <property type="match status" value="1"/>
</dbReference>
<dbReference type="PANTHER" id="PTHR21340">
    <property type="entry name" value="DIADENOSINE 5,5-P1,P4-TETRAPHOSPHATE PYROPHOSPHOHYDROLASE MUTT"/>
    <property type="match status" value="1"/>
</dbReference>
<evidence type="ECO:0000259" key="4">
    <source>
        <dbReference type="PROSITE" id="PS51462"/>
    </source>
</evidence>
<keyword evidence="1" id="KW-0378">Hydrolase</keyword>
<dbReference type="GO" id="GO:0008270">
    <property type="term" value="F:zinc ion binding"/>
    <property type="evidence" value="ECO:0007669"/>
    <property type="project" value="UniProtKB-KW"/>
</dbReference>
<evidence type="ECO:0000313" key="5">
    <source>
        <dbReference type="EMBL" id="QPI16898.1"/>
    </source>
</evidence>
<dbReference type="SUPFAM" id="SSF55811">
    <property type="entry name" value="Nudix"/>
    <property type="match status" value="1"/>
</dbReference>
<evidence type="ECO:0000256" key="2">
    <source>
        <dbReference type="PROSITE-ProRule" id="PRU00047"/>
    </source>
</evidence>
<name>A0A7S9SVB1_9VIRU</name>
<dbReference type="PROSITE" id="PS51462">
    <property type="entry name" value="NUDIX"/>
    <property type="match status" value="1"/>
</dbReference>
<dbReference type="GO" id="GO:0004081">
    <property type="term" value="F:bis(5'-nucleosyl)-tetraphosphatase (asymmetrical) activity"/>
    <property type="evidence" value="ECO:0007669"/>
    <property type="project" value="TreeGrafter"/>
</dbReference>
<proteinExistence type="predicted"/>